<gene>
    <name evidence="1" type="primary">UFD4_2</name>
    <name evidence="1" type="ORF">OC846_001529</name>
</gene>
<evidence type="ECO:0000313" key="1">
    <source>
        <dbReference type="EMBL" id="KAK0555977.1"/>
    </source>
</evidence>
<comment type="caution">
    <text evidence="1">The sequence shown here is derived from an EMBL/GenBank/DDBJ whole genome shotgun (WGS) entry which is preliminary data.</text>
</comment>
<reference evidence="1" key="1">
    <citation type="journal article" date="2023" name="PhytoFront">
        <title>Draft Genome Resources of Seven Strains of Tilletia horrida, Causal Agent of Kernel Smut of Rice.</title>
        <authorList>
            <person name="Khanal S."/>
            <person name="Antony Babu S."/>
            <person name="Zhou X.G."/>
        </authorList>
    </citation>
    <scope>NUCLEOTIDE SEQUENCE</scope>
    <source>
        <strain evidence="1">TX6</strain>
    </source>
</reference>
<dbReference type="Proteomes" id="UP001176517">
    <property type="component" value="Unassembled WGS sequence"/>
</dbReference>
<keyword evidence="1" id="KW-0012">Acyltransferase</keyword>
<protein>
    <submittedName>
        <fullName evidence="1">Ubiquitin fusion degradation protein 4</fullName>
        <ecNumber evidence="1">2.3.2.26</ecNumber>
    </submittedName>
</protein>
<keyword evidence="2" id="KW-1185">Reference proteome</keyword>
<organism evidence="1 2">
    <name type="scientific">Tilletia horrida</name>
    <dbReference type="NCBI Taxonomy" id="155126"/>
    <lineage>
        <taxon>Eukaryota</taxon>
        <taxon>Fungi</taxon>
        <taxon>Dikarya</taxon>
        <taxon>Basidiomycota</taxon>
        <taxon>Ustilaginomycotina</taxon>
        <taxon>Exobasidiomycetes</taxon>
        <taxon>Tilletiales</taxon>
        <taxon>Tilletiaceae</taxon>
        <taxon>Tilletia</taxon>
    </lineage>
</organism>
<dbReference type="EC" id="2.3.2.26" evidence="1"/>
<name>A0AAN6GTP1_9BASI</name>
<accession>A0AAN6GTP1</accession>
<dbReference type="GO" id="GO:0061630">
    <property type="term" value="F:ubiquitin protein ligase activity"/>
    <property type="evidence" value="ECO:0007669"/>
    <property type="project" value="UniProtKB-EC"/>
</dbReference>
<keyword evidence="1" id="KW-0808">Transferase</keyword>
<dbReference type="AlphaFoldDB" id="A0AAN6GTP1"/>
<evidence type="ECO:0000313" key="2">
    <source>
        <dbReference type="Proteomes" id="UP001176517"/>
    </source>
</evidence>
<sequence length="96" mass="10459">MPQRSSQGLRDDQDIGRIQKVLEGVAALLGKLEEPISSFGSLKSGLIESLYLFSTGDDYGLEVKTGRKMLMDAFMASNPSETIRVLIPSPGKSWPT</sequence>
<proteinExistence type="predicted"/>
<dbReference type="EMBL" id="JAPDMZ010000022">
    <property type="protein sequence ID" value="KAK0555977.1"/>
    <property type="molecule type" value="Genomic_DNA"/>
</dbReference>